<keyword evidence="4" id="KW-1185">Reference proteome</keyword>
<keyword evidence="2" id="KW-0732">Signal</keyword>
<evidence type="ECO:0000256" key="1">
    <source>
        <dbReference type="SAM" id="MobiDB-lite"/>
    </source>
</evidence>
<protein>
    <submittedName>
        <fullName evidence="3">Uncharacterized protein</fullName>
    </submittedName>
</protein>
<name>A0A7W6CU38_9HYPH</name>
<dbReference type="Proteomes" id="UP000582090">
    <property type="component" value="Unassembled WGS sequence"/>
</dbReference>
<dbReference type="EMBL" id="JACIDW010000035">
    <property type="protein sequence ID" value="MBB3967202.1"/>
    <property type="molecule type" value="Genomic_DNA"/>
</dbReference>
<accession>A0A7W6CU38</accession>
<reference evidence="3 4" key="1">
    <citation type="submission" date="2020-08" db="EMBL/GenBank/DDBJ databases">
        <title>Genomic Encyclopedia of Type Strains, Phase IV (KMG-IV): sequencing the most valuable type-strain genomes for metagenomic binning, comparative biology and taxonomic classification.</title>
        <authorList>
            <person name="Goeker M."/>
        </authorList>
    </citation>
    <scope>NUCLEOTIDE SEQUENCE [LARGE SCALE GENOMIC DNA]</scope>
    <source>
        <strain evidence="3 4">DSM 26575</strain>
    </source>
</reference>
<dbReference type="RefSeq" id="WP_183902624.1">
    <property type="nucleotide sequence ID" value="NZ_JACIDW010000035.1"/>
</dbReference>
<organism evidence="3 4">
    <name type="scientific">Rhizobium metallidurans</name>
    <dbReference type="NCBI Taxonomy" id="1265931"/>
    <lineage>
        <taxon>Bacteria</taxon>
        <taxon>Pseudomonadati</taxon>
        <taxon>Pseudomonadota</taxon>
        <taxon>Alphaproteobacteria</taxon>
        <taxon>Hyphomicrobiales</taxon>
        <taxon>Rhizobiaceae</taxon>
        <taxon>Rhizobium/Agrobacterium group</taxon>
        <taxon>Rhizobium</taxon>
    </lineage>
</organism>
<feature type="signal peptide" evidence="2">
    <location>
        <begin position="1"/>
        <end position="27"/>
    </location>
</feature>
<evidence type="ECO:0000256" key="2">
    <source>
        <dbReference type="SAM" id="SignalP"/>
    </source>
</evidence>
<gene>
    <name evidence="3" type="ORF">GGQ67_004899</name>
</gene>
<evidence type="ECO:0000313" key="3">
    <source>
        <dbReference type="EMBL" id="MBB3967202.1"/>
    </source>
</evidence>
<comment type="caution">
    <text evidence="3">The sequence shown here is derived from an EMBL/GenBank/DDBJ whole genome shotgun (WGS) entry which is preliminary data.</text>
</comment>
<feature type="region of interest" description="Disordered" evidence="1">
    <location>
        <begin position="74"/>
        <end position="95"/>
    </location>
</feature>
<dbReference type="AlphaFoldDB" id="A0A7W6CU38"/>
<evidence type="ECO:0000313" key="4">
    <source>
        <dbReference type="Proteomes" id="UP000582090"/>
    </source>
</evidence>
<feature type="chain" id="PRO_5030858746" evidence="2">
    <location>
        <begin position="28"/>
        <end position="95"/>
    </location>
</feature>
<proteinExistence type="predicted"/>
<sequence length="95" mass="9890">MLCNRTVSLTSFVVAATVASQALPLLAQEKGARLTPPGPMVSVRDVIKPNPHDGALAAPVLSDTWWMRMAEGQERVRPATRGGGGGRAAADGKTP</sequence>